<dbReference type="Gene3D" id="3.40.50.720">
    <property type="entry name" value="NAD(P)-binding Rossmann-like Domain"/>
    <property type="match status" value="2"/>
</dbReference>
<gene>
    <name evidence="5" type="ORF">GCM10010124_00830</name>
</gene>
<dbReference type="PANTHER" id="PTHR40459">
    <property type="entry name" value="CONSERVED HYPOTHETICAL ALANINE AND LEUCINE RICH PROTEIN"/>
    <property type="match status" value="1"/>
</dbReference>
<feature type="compositionally biased region" description="Low complexity" evidence="1">
    <location>
        <begin position="357"/>
        <end position="366"/>
    </location>
</feature>
<dbReference type="Gene3D" id="1.10.1040.20">
    <property type="entry name" value="ProC-like, C-terminal domain"/>
    <property type="match status" value="1"/>
</dbReference>
<evidence type="ECO:0000259" key="4">
    <source>
        <dbReference type="Pfam" id="PF10728"/>
    </source>
</evidence>
<evidence type="ECO:0000259" key="2">
    <source>
        <dbReference type="Pfam" id="PF03807"/>
    </source>
</evidence>
<dbReference type="InterPro" id="IPR028939">
    <property type="entry name" value="P5C_Rdtase_cat_N"/>
</dbReference>
<protein>
    <recommendedName>
        <fullName evidence="7">DUF2520 domain-containing protein</fullName>
    </recommendedName>
</protein>
<accession>A0A8J3BI89</accession>
<evidence type="ECO:0000313" key="6">
    <source>
        <dbReference type="Proteomes" id="UP000662200"/>
    </source>
</evidence>
<dbReference type="Proteomes" id="UP000662200">
    <property type="component" value="Unassembled WGS sequence"/>
</dbReference>
<dbReference type="SUPFAM" id="SSF51735">
    <property type="entry name" value="NAD(P)-binding Rossmann-fold domains"/>
    <property type="match status" value="1"/>
</dbReference>
<dbReference type="Pfam" id="PF10728">
    <property type="entry name" value="DUF2520"/>
    <property type="match status" value="1"/>
</dbReference>
<dbReference type="InterPro" id="IPR037108">
    <property type="entry name" value="TM1727-like_C_sf"/>
</dbReference>
<dbReference type="Pfam" id="PF10727">
    <property type="entry name" value="Rossmann-like"/>
    <property type="match status" value="1"/>
</dbReference>
<sequence>MSAPLRLPRVRAARLRPAAPAPTRIGVIGAGRAGRALAAALTAAGHEIVAVASRTPAAAHRLAADLAVPRPAADPAVPRPAADLAAAHPDSAGRAAAPPAPAVLAPAPAVLAPAPAVLAPAAVAARAVDLLVLAVPDGALADVVALVAPAVRPGQVVAHLSGAHGTAVLAPVLARGADALALHPAMTLTGDPADAGRLRAGVTFGVTASAGAAALAARLVDDLGGRIEWIAEADRVRYHAALAHGANHLVTLVNDAVELARRAGVADPATLLAPLLRAALDNVLAHGDAALTGPVARGDAATVRAHLADLDRTAPALAPAYRALARRTADRTAADRDPAAAAALRAALADPPPTPAAPGASAATATPAPPATPPAAAQAVTAPAAGAVTEPASAAPVNSGGDR</sequence>
<keyword evidence="6" id="KW-1185">Reference proteome</keyword>
<organism evidence="5 6">
    <name type="scientific">Pilimelia terevasa</name>
    <dbReference type="NCBI Taxonomy" id="53372"/>
    <lineage>
        <taxon>Bacteria</taxon>
        <taxon>Bacillati</taxon>
        <taxon>Actinomycetota</taxon>
        <taxon>Actinomycetes</taxon>
        <taxon>Micromonosporales</taxon>
        <taxon>Micromonosporaceae</taxon>
        <taxon>Pilimelia</taxon>
    </lineage>
</organism>
<evidence type="ECO:0000256" key="1">
    <source>
        <dbReference type="SAM" id="MobiDB-lite"/>
    </source>
</evidence>
<dbReference type="SUPFAM" id="SSF48179">
    <property type="entry name" value="6-phosphogluconate dehydrogenase C-terminal domain-like"/>
    <property type="match status" value="1"/>
</dbReference>
<reference evidence="5" key="1">
    <citation type="journal article" date="2014" name="Int. J. Syst. Evol. Microbiol.">
        <title>Complete genome sequence of Corynebacterium casei LMG S-19264T (=DSM 44701T), isolated from a smear-ripened cheese.</title>
        <authorList>
            <consortium name="US DOE Joint Genome Institute (JGI-PGF)"/>
            <person name="Walter F."/>
            <person name="Albersmeier A."/>
            <person name="Kalinowski J."/>
            <person name="Ruckert C."/>
        </authorList>
    </citation>
    <scope>NUCLEOTIDE SEQUENCE</scope>
    <source>
        <strain evidence="5">JCM 3091</strain>
    </source>
</reference>
<feature type="region of interest" description="Disordered" evidence="1">
    <location>
        <begin position="74"/>
        <end position="98"/>
    </location>
</feature>
<comment type="caution">
    <text evidence="5">The sequence shown here is derived from an EMBL/GenBank/DDBJ whole genome shotgun (WGS) entry which is preliminary data.</text>
</comment>
<dbReference type="AlphaFoldDB" id="A0A8J3BI89"/>
<dbReference type="InterPro" id="IPR008927">
    <property type="entry name" value="6-PGluconate_DH-like_C_sf"/>
</dbReference>
<dbReference type="PANTHER" id="PTHR40459:SF1">
    <property type="entry name" value="CONSERVED HYPOTHETICAL ALANINE AND LEUCINE RICH PROTEIN"/>
    <property type="match status" value="1"/>
</dbReference>
<feature type="domain" description="Pyrroline-5-carboxylate reductase catalytic N-terminal" evidence="2">
    <location>
        <begin position="24"/>
        <end position="67"/>
    </location>
</feature>
<reference evidence="5" key="2">
    <citation type="submission" date="2020-09" db="EMBL/GenBank/DDBJ databases">
        <authorList>
            <person name="Sun Q."/>
            <person name="Ohkuma M."/>
        </authorList>
    </citation>
    <scope>NUCLEOTIDE SEQUENCE</scope>
    <source>
        <strain evidence="5">JCM 3091</strain>
    </source>
</reference>
<dbReference type="RefSeq" id="WP_189112127.1">
    <property type="nucleotide sequence ID" value="NZ_BMQC01000001.1"/>
</dbReference>
<evidence type="ECO:0000259" key="3">
    <source>
        <dbReference type="Pfam" id="PF10727"/>
    </source>
</evidence>
<feature type="compositionally biased region" description="Low complexity" evidence="1">
    <location>
        <begin position="374"/>
        <end position="396"/>
    </location>
</feature>
<dbReference type="InterPro" id="IPR018931">
    <property type="entry name" value="DUF2520"/>
</dbReference>
<proteinExistence type="predicted"/>
<name>A0A8J3BI89_9ACTN</name>
<feature type="domain" description="DUF2520" evidence="4">
    <location>
        <begin position="203"/>
        <end position="328"/>
    </location>
</feature>
<feature type="region of interest" description="Disordered" evidence="1">
    <location>
        <begin position="349"/>
        <end position="403"/>
    </location>
</feature>
<dbReference type="Pfam" id="PF03807">
    <property type="entry name" value="F420_oxidored"/>
    <property type="match status" value="1"/>
</dbReference>
<evidence type="ECO:0008006" key="7">
    <source>
        <dbReference type="Google" id="ProtNLM"/>
    </source>
</evidence>
<evidence type="ECO:0000313" key="5">
    <source>
        <dbReference type="EMBL" id="GGK12072.1"/>
    </source>
</evidence>
<dbReference type="InterPro" id="IPR036291">
    <property type="entry name" value="NAD(P)-bd_dom_sf"/>
</dbReference>
<feature type="domain" description="Putative oxidoreductase/dehydrogenase Rossmann-like" evidence="3">
    <location>
        <begin position="113"/>
        <end position="184"/>
    </location>
</feature>
<dbReference type="InterPro" id="IPR019665">
    <property type="entry name" value="OxRdtase/DH_put_Rossmann_dom"/>
</dbReference>
<dbReference type="EMBL" id="BMQC01000001">
    <property type="protein sequence ID" value="GGK12072.1"/>
    <property type="molecule type" value="Genomic_DNA"/>
</dbReference>